<accession>A0A238H295</accession>
<dbReference type="InterPro" id="IPR022642">
    <property type="entry name" value="CheR_C"/>
</dbReference>
<feature type="domain" description="CheR-type methyltransferase" evidence="6">
    <location>
        <begin position="7"/>
        <end position="259"/>
    </location>
</feature>
<feature type="region of interest" description="Disordered" evidence="5">
    <location>
        <begin position="290"/>
        <end position="350"/>
    </location>
</feature>
<dbReference type="Gene3D" id="1.25.40.10">
    <property type="entry name" value="Tetratricopeptide repeat domain"/>
    <property type="match status" value="1"/>
</dbReference>
<evidence type="ECO:0000256" key="5">
    <source>
        <dbReference type="SAM" id="MobiDB-lite"/>
    </source>
</evidence>
<keyword evidence="3" id="KW-0949">S-adenosyl-L-methionine</keyword>
<dbReference type="SUPFAM" id="SSF53335">
    <property type="entry name" value="S-adenosyl-L-methionine-dependent methyltransferases"/>
    <property type="match status" value="1"/>
</dbReference>
<feature type="compositionally biased region" description="Basic and acidic residues" evidence="5">
    <location>
        <begin position="552"/>
        <end position="563"/>
    </location>
</feature>
<evidence type="ECO:0000256" key="2">
    <source>
        <dbReference type="ARBA" id="ARBA00022679"/>
    </source>
</evidence>
<dbReference type="CDD" id="cd02440">
    <property type="entry name" value="AdoMet_MTases"/>
    <property type="match status" value="1"/>
</dbReference>
<feature type="compositionally biased region" description="Low complexity" evidence="5">
    <location>
        <begin position="335"/>
        <end position="350"/>
    </location>
</feature>
<dbReference type="Proteomes" id="UP000198460">
    <property type="component" value="Unassembled WGS sequence"/>
</dbReference>
<dbReference type="GO" id="GO:0032259">
    <property type="term" value="P:methylation"/>
    <property type="evidence" value="ECO:0007669"/>
    <property type="project" value="UniProtKB-KW"/>
</dbReference>
<dbReference type="EMBL" id="FXAN01000040">
    <property type="protein sequence ID" value="SMF99376.1"/>
    <property type="molecule type" value="Genomic_DNA"/>
</dbReference>
<keyword evidence="1 7" id="KW-0489">Methyltransferase</keyword>
<dbReference type="PANTHER" id="PTHR24422">
    <property type="entry name" value="CHEMOTAXIS PROTEIN METHYLTRANSFERASE"/>
    <property type="match status" value="1"/>
</dbReference>
<dbReference type="Pfam" id="PF01739">
    <property type="entry name" value="CheR"/>
    <property type="match status" value="1"/>
</dbReference>
<evidence type="ECO:0000313" key="8">
    <source>
        <dbReference type="Proteomes" id="UP000198460"/>
    </source>
</evidence>
<dbReference type="AlphaFoldDB" id="A0A238H295"/>
<dbReference type="InterPro" id="IPR029063">
    <property type="entry name" value="SAM-dependent_MTases_sf"/>
</dbReference>
<evidence type="ECO:0000256" key="3">
    <source>
        <dbReference type="ARBA" id="ARBA00022691"/>
    </source>
</evidence>
<proteinExistence type="predicted"/>
<dbReference type="SMART" id="SM00028">
    <property type="entry name" value="TPR"/>
    <property type="match status" value="1"/>
</dbReference>
<name>A0A238H295_9BURK</name>
<sequence>MNVFDARFHAWLSRETGIDPASLGTDFVERALVERIRAMQTDAHDRQCEQQNRLQPVTDEAVDAYWQLLNASVDERRALVELFVVPETWFFREPEAFALLVRFSCERLFAEPGRMLKILSAPCSTGEEPYSAAMALLDAGIDPARFEIDAFDISQRVIEYAQRAQYGRNSFRGHALGFRDRHFKSAADGWTLDERVRACVRFRRVNLLDLPGYACGPYDFIFCRNVLIYFDRDAQDRVVRIVDGRLAPGGVLFVGPAETGVVMRQGMMASAQVPLAFAFYKSAAAGGRADGARQAGPTANAGAGAAPGGRSGAAACEQRTGAGRPSGKTGGCGLDTASPAPDASGAGTAGAASWPVFESLERTPDIAWPESDNPARFGLERGPTEAFDAAWPAPAAPASANANASRAVPPPLAPDALAFPIAAPASAAARGAGDAASSDASLDAARRLADAGEFDAARQTVQASLDAAGPSADAFYLLGLIADAQGHGDKAVDDYRKALYLDPSHYEALTHLATLLDIGGDHAGAQWLMQRARRAARAEAVPPVGQLTNDDGQPRGTHEPRRR</sequence>
<evidence type="ECO:0000256" key="4">
    <source>
        <dbReference type="PROSITE-ProRule" id="PRU00339"/>
    </source>
</evidence>
<keyword evidence="4" id="KW-0802">TPR repeat</keyword>
<feature type="region of interest" description="Disordered" evidence="5">
    <location>
        <begin position="538"/>
        <end position="563"/>
    </location>
</feature>
<dbReference type="RefSeq" id="WP_089339931.1">
    <property type="nucleotide sequence ID" value="NZ_FXAN01000040.1"/>
</dbReference>
<reference evidence="7 8" key="1">
    <citation type="submission" date="2017-04" db="EMBL/GenBank/DDBJ databases">
        <authorList>
            <person name="Afonso C.L."/>
            <person name="Miller P.J."/>
            <person name="Scott M.A."/>
            <person name="Spackman E."/>
            <person name="Goraichik I."/>
            <person name="Dimitrov K.M."/>
            <person name="Suarez D.L."/>
            <person name="Swayne D.E."/>
        </authorList>
    </citation>
    <scope>NUCLEOTIDE SEQUENCE [LARGE SCALE GENOMIC DNA]</scope>
    <source>
        <strain evidence="7">LMG 28154</strain>
    </source>
</reference>
<dbReference type="InterPro" id="IPR019734">
    <property type="entry name" value="TPR_rpt"/>
</dbReference>
<dbReference type="Gene3D" id="3.40.50.150">
    <property type="entry name" value="Vaccinia Virus protein VP39"/>
    <property type="match status" value="1"/>
</dbReference>
<gene>
    <name evidence="7" type="ORF">BSIN_0106</name>
</gene>
<evidence type="ECO:0000259" key="6">
    <source>
        <dbReference type="PROSITE" id="PS50123"/>
    </source>
</evidence>
<protein>
    <submittedName>
        <fullName evidence="7">Chemotaxis protein methyltransferase CheR</fullName>
        <ecNumber evidence="7">2.1.1.80</ecNumber>
    </submittedName>
</protein>
<dbReference type="SMART" id="SM00138">
    <property type="entry name" value="MeTrc"/>
    <property type="match status" value="1"/>
</dbReference>
<dbReference type="PROSITE" id="PS50123">
    <property type="entry name" value="CHER"/>
    <property type="match status" value="1"/>
</dbReference>
<dbReference type="PROSITE" id="PS50293">
    <property type="entry name" value="TPR_REGION"/>
    <property type="match status" value="1"/>
</dbReference>
<dbReference type="InterPro" id="IPR011990">
    <property type="entry name" value="TPR-like_helical_dom_sf"/>
</dbReference>
<keyword evidence="2 7" id="KW-0808">Transferase</keyword>
<dbReference type="SUPFAM" id="SSF48452">
    <property type="entry name" value="TPR-like"/>
    <property type="match status" value="1"/>
</dbReference>
<dbReference type="InterPro" id="IPR000780">
    <property type="entry name" value="CheR_MeTrfase"/>
</dbReference>
<dbReference type="GO" id="GO:0008983">
    <property type="term" value="F:protein-glutamate O-methyltransferase activity"/>
    <property type="evidence" value="ECO:0007669"/>
    <property type="project" value="UniProtKB-EC"/>
</dbReference>
<dbReference type="Pfam" id="PF00515">
    <property type="entry name" value="TPR_1"/>
    <property type="match status" value="1"/>
</dbReference>
<feature type="repeat" description="TPR" evidence="4">
    <location>
        <begin position="472"/>
        <end position="505"/>
    </location>
</feature>
<dbReference type="InterPro" id="IPR050903">
    <property type="entry name" value="Bact_Chemotaxis_MeTrfase"/>
</dbReference>
<dbReference type="PROSITE" id="PS50005">
    <property type="entry name" value="TPR"/>
    <property type="match status" value="1"/>
</dbReference>
<organism evidence="7 8">
    <name type="scientific">Burkholderia singularis</name>
    <dbReference type="NCBI Taxonomy" id="1503053"/>
    <lineage>
        <taxon>Bacteria</taxon>
        <taxon>Pseudomonadati</taxon>
        <taxon>Pseudomonadota</taxon>
        <taxon>Betaproteobacteria</taxon>
        <taxon>Burkholderiales</taxon>
        <taxon>Burkholderiaceae</taxon>
        <taxon>Burkholderia</taxon>
        <taxon>pseudomallei group</taxon>
    </lineage>
</organism>
<feature type="compositionally biased region" description="Low complexity" evidence="5">
    <location>
        <begin position="290"/>
        <end position="304"/>
    </location>
</feature>
<evidence type="ECO:0000313" key="7">
    <source>
        <dbReference type="EMBL" id="SMF99376.1"/>
    </source>
</evidence>
<dbReference type="EC" id="2.1.1.80" evidence="7"/>
<dbReference type="PRINTS" id="PR00996">
    <property type="entry name" value="CHERMTFRASE"/>
</dbReference>
<evidence type="ECO:0000256" key="1">
    <source>
        <dbReference type="ARBA" id="ARBA00022603"/>
    </source>
</evidence>
<dbReference type="PANTHER" id="PTHR24422:SF19">
    <property type="entry name" value="CHEMOTAXIS PROTEIN METHYLTRANSFERASE"/>
    <property type="match status" value="1"/>
</dbReference>